<proteinExistence type="inferred from homology"/>
<dbReference type="GO" id="GO:0009435">
    <property type="term" value="P:NAD+ biosynthetic process"/>
    <property type="evidence" value="ECO:0007669"/>
    <property type="project" value="UniProtKB-UniRule"/>
</dbReference>
<keyword evidence="14" id="KW-1185">Reference proteome</keyword>
<dbReference type="InterPro" id="IPR005248">
    <property type="entry name" value="NadD/NMNAT"/>
</dbReference>
<organism evidence="13 14">
    <name type="scientific">Parapusillimonas granuli</name>
    <dbReference type="NCBI Taxonomy" id="380911"/>
    <lineage>
        <taxon>Bacteria</taxon>
        <taxon>Pseudomonadati</taxon>
        <taxon>Pseudomonadota</taxon>
        <taxon>Betaproteobacteria</taxon>
        <taxon>Burkholderiales</taxon>
        <taxon>Alcaligenaceae</taxon>
        <taxon>Parapusillimonas</taxon>
    </lineage>
</organism>
<dbReference type="SUPFAM" id="SSF52374">
    <property type="entry name" value="Nucleotidylyl transferase"/>
    <property type="match status" value="1"/>
</dbReference>
<evidence type="ECO:0000256" key="7">
    <source>
        <dbReference type="ARBA" id="ARBA00022741"/>
    </source>
</evidence>
<dbReference type="PANTHER" id="PTHR39321:SF3">
    <property type="entry name" value="PHOSPHOPANTETHEINE ADENYLYLTRANSFERASE"/>
    <property type="match status" value="1"/>
</dbReference>
<dbReference type="GO" id="GO:0005524">
    <property type="term" value="F:ATP binding"/>
    <property type="evidence" value="ECO:0007669"/>
    <property type="project" value="UniProtKB-KW"/>
</dbReference>
<dbReference type="Pfam" id="PF01467">
    <property type="entry name" value="CTP_transf_like"/>
    <property type="match status" value="1"/>
</dbReference>
<comment type="caution">
    <text evidence="13">The sequence shown here is derived from an EMBL/GenBank/DDBJ whole genome shotgun (WGS) entry which is preliminary data.</text>
</comment>
<dbReference type="RefSeq" id="WP_180155623.1">
    <property type="nucleotide sequence ID" value="NZ_JACCEM010000006.1"/>
</dbReference>
<keyword evidence="7 11" id="KW-0547">Nucleotide-binding</keyword>
<keyword evidence="4 11" id="KW-0662">Pyridine nucleotide biosynthesis</keyword>
<dbReference type="PANTHER" id="PTHR39321">
    <property type="entry name" value="NICOTINATE-NUCLEOTIDE ADENYLYLTRANSFERASE-RELATED"/>
    <property type="match status" value="1"/>
</dbReference>
<comment type="similarity">
    <text evidence="3 11">Belongs to the NadD family.</text>
</comment>
<evidence type="ECO:0000313" key="14">
    <source>
        <dbReference type="Proteomes" id="UP000559809"/>
    </source>
</evidence>
<evidence type="ECO:0000256" key="6">
    <source>
        <dbReference type="ARBA" id="ARBA00022695"/>
    </source>
</evidence>
<reference evidence="13 14" key="1">
    <citation type="submission" date="2020-07" db="EMBL/GenBank/DDBJ databases">
        <title>Taxonomic revisions and descriptions of new bacterial species based on genomic comparisons in the high-G+C-content subgroup of the family Alcaligenaceae.</title>
        <authorList>
            <person name="Szabo A."/>
            <person name="Felfoldi T."/>
        </authorList>
    </citation>
    <scope>NUCLEOTIDE SEQUENCE [LARGE SCALE GENOMIC DNA]</scope>
    <source>
        <strain evidence="13 14">LMG 24012</strain>
    </source>
</reference>
<dbReference type="NCBIfam" id="TIGR00482">
    <property type="entry name" value="nicotinate (nicotinamide) nucleotide adenylyltransferase"/>
    <property type="match status" value="1"/>
</dbReference>
<dbReference type="GO" id="GO:0004515">
    <property type="term" value="F:nicotinate-nucleotide adenylyltransferase activity"/>
    <property type="evidence" value="ECO:0007669"/>
    <property type="project" value="UniProtKB-UniRule"/>
</dbReference>
<dbReference type="EMBL" id="JACCEM010000006">
    <property type="protein sequence ID" value="NYT50045.1"/>
    <property type="molecule type" value="Genomic_DNA"/>
</dbReference>
<comment type="pathway">
    <text evidence="2 11">Cofactor biosynthesis; NAD(+) biosynthesis; deamido-NAD(+) from nicotinate D-ribonucleotide: step 1/1.</text>
</comment>
<dbReference type="EC" id="2.7.7.18" evidence="11"/>
<evidence type="ECO:0000256" key="3">
    <source>
        <dbReference type="ARBA" id="ARBA00009014"/>
    </source>
</evidence>
<evidence type="ECO:0000256" key="4">
    <source>
        <dbReference type="ARBA" id="ARBA00022642"/>
    </source>
</evidence>
<dbReference type="HAMAP" id="MF_00244">
    <property type="entry name" value="NaMN_adenylyltr"/>
    <property type="match status" value="1"/>
</dbReference>
<evidence type="ECO:0000256" key="2">
    <source>
        <dbReference type="ARBA" id="ARBA00005019"/>
    </source>
</evidence>
<keyword evidence="8 11" id="KW-0067">ATP-binding</keyword>
<dbReference type="CDD" id="cd02165">
    <property type="entry name" value="NMNAT"/>
    <property type="match status" value="1"/>
</dbReference>
<dbReference type="Gene3D" id="3.40.50.620">
    <property type="entry name" value="HUPs"/>
    <property type="match status" value="1"/>
</dbReference>
<dbReference type="AlphaFoldDB" id="A0A853FVR1"/>
<evidence type="ECO:0000256" key="11">
    <source>
        <dbReference type="HAMAP-Rule" id="MF_00244"/>
    </source>
</evidence>
<evidence type="ECO:0000256" key="5">
    <source>
        <dbReference type="ARBA" id="ARBA00022679"/>
    </source>
</evidence>
<dbReference type="Proteomes" id="UP000559809">
    <property type="component" value="Unassembled WGS sequence"/>
</dbReference>
<dbReference type="InterPro" id="IPR004821">
    <property type="entry name" value="Cyt_trans-like"/>
</dbReference>
<dbReference type="UniPathway" id="UPA00253">
    <property type="reaction ID" value="UER00332"/>
</dbReference>
<dbReference type="InterPro" id="IPR014729">
    <property type="entry name" value="Rossmann-like_a/b/a_fold"/>
</dbReference>
<evidence type="ECO:0000256" key="9">
    <source>
        <dbReference type="ARBA" id="ARBA00023027"/>
    </source>
</evidence>
<evidence type="ECO:0000259" key="12">
    <source>
        <dbReference type="Pfam" id="PF01467"/>
    </source>
</evidence>
<name>A0A853FVR1_9BURK</name>
<feature type="domain" description="Cytidyltransferase-like" evidence="12">
    <location>
        <begin position="7"/>
        <end position="169"/>
    </location>
</feature>
<keyword evidence="9 11" id="KW-0520">NAD</keyword>
<evidence type="ECO:0000313" key="13">
    <source>
        <dbReference type="EMBL" id="NYT50045.1"/>
    </source>
</evidence>
<keyword evidence="6 11" id="KW-0548">Nucleotidyltransferase</keyword>
<evidence type="ECO:0000256" key="10">
    <source>
        <dbReference type="ARBA" id="ARBA00048721"/>
    </source>
</evidence>
<keyword evidence="5 11" id="KW-0808">Transferase</keyword>
<gene>
    <name evidence="11 13" type="primary">nadD</name>
    <name evidence="13" type="ORF">H0A72_12065</name>
</gene>
<evidence type="ECO:0000256" key="1">
    <source>
        <dbReference type="ARBA" id="ARBA00002324"/>
    </source>
</evidence>
<protein>
    <recommendedName>
        <fullName evidence="11">Probable nicotinate-nucleotide adenylyltransferase</fullName>
        <ecNumber evidence="11">2.7.7.18</ecNumber>
    </recommendedName>
    <alternativeName>
        <fullName evidence="11">Deamido-NAD(+) diphosphorylase</fullName>
    </alternativeName>
    <alternativeName>
        <fullName evidence="11">Deamido-NAD(+) pyrophosphorylase</fullName>
    </alternativeName>
    <alternativeName>
        <fullName evidence="11">Nicotinate mononucleotide adenylyltransferase</fullName>
        <shortName evidence="11">NaMN adenylyltransferase</shortName>
    </alternativeName>
</protein>
<sequence>MAIKIGLLGGSFDPVHLAHIDLAETAWRALELARVELIPAADPWQRGALAASGAHRLAMLRIAVRGRPHMAVNDIEIRRGGKTYTVDTLRQLPTGPEYYWILGSDQLGNFCSWHAWQEIARLATLAVAHRGAAPQAPPALQAHLETLGRRLEILPFKPQTISSTQVRERLARGQSTSGMLDAEVADYIRRHGLYSAAAV</sequence>
<evidence type="ECO:0000256" key="8">
    <source>
        <dbReference type="ARBA" id="ARBA00022840"/>
    </source>
</evidence>
<dbReference type="NCBIfam" id="TIGR00125">
    <property type="entry name" value="cyt_tran_rel"/>
    <property type="match status" value="1"/>
</dbReference>
<accession>A0A853FVR1</accession>
<comment type="catalytic activity">
    <reaction evidence="10 11">
        <text>nicotinate beta-D-ribonucleotide + ATP + H(+) = deamido-NAD(+) + diphosphate</text>
        <dbReference type="Rhea" id="RHEA:22860"/>
        <dbReference type="ChEBI" id="CHEBI:15378"/>
        <dbReference type="ChEBI" id="CHEBI:30616"/>
        <dbReference type="ChEBI" id="CHEBI:33019"/>
        <dbReference type="ChEBI" id="CHEBI:57502"/>
        <dbReference type="ChEBI" id="CHEBI:58437"/>
        <dbReference type="EC" id="2.7.7.18"/>
    </reaction>
</comment>
<comment type="function">
    <text evidence="1 11">Catalyzes the reversible adenylation of nicotinate mononucleotide (NaMN) to nicotinic acid adenine dinucleotide (NaAD).</text>
</comment>